<reference evidence="2" key="1">
    <citation type="submission" date="2018-04" db="EMBL/GenBank/DDBJ databases">
        <title>Genomes of the Obligate Erwinia dacicola and Facultative Enterobacter sp. OLF Endosymbionts of the Olive Fruit fly, Bactrocera oleae.</title>
        <authorList>
            <person name="Estes A.M."/>
            <person name="Hearn D.J."/>
            <person name="Agarwal S."/>
            <person name="Pierson E.A."/>
            <person name="Dunning-Hotopp J.C."/>
        </authorList>
    </citation>
    <scope>NUCLEOTIDE SEQUENCE [LARGE SCALE GENOMIC DNA]</scope>
    <source>
        <strain evidence="2">Oroville</strain>
    </source>
</reference>
<protein>
    <submittedName>
        <fullName evidence="2">Uncharacterized protein</fullName>
    </submittedName>
</protein>
<evidence type="ECO:0000256" key="1">
    <source>
        <dbReference type="SAM" id="Phobius"/>
    </source>
</evidence>
<evidence type="ECO:0000313" key="3">
    <source>
        <dbReference type="Proteomes" id="UP000244334"/>
    </source>
</evidence>
<comment type="caution">
    <text evidence="2">The sequence shown here is derived from an EMBL/GenBank/DDBJ whole genome shotgun (WGS) entry which is preliminary data.</text>
</comment>
<evidence type="ECO:0000313" key="2">
    <source>
        <dbReference type="EMBL" id="RAP71745.1"/>
    </source>
</evidence>
<dbReference type="EMBL" id="LJAM02000104">
    <property type="protein sequence ID" value="RAP71745.1"/>
    <property type="molecule type" value="Genomic_DNA"/>
</dbReference>
<proteinExistence type="predicted"/>
<dbReference type="Proteomes" id="UP000244334">
    <property type="component" value="Unassembled WGS sequence"/>
</dbReference>
<dbReference type="AlphaFoldDB" id="A0A328TS55"/>
<organism evidence="2 3">
    <name type="scientific">Candidatus Erwinia dacicola</name>
    <dbReference type="NCBI Taxonomy" id="252393"/>
    <lineage>
        <taxon>Bacteria</taxon>
        <taxon>Pseudomonadati</taxon>
        <taxon>Pseudomonadota</taxon>
        <taxon>Gammaproteobacteria</taxon>
        <taxon>Enterobacterales</taxon>
        <taxon>Erwiniaceae</taxon>
        <taxon>Erwinia</taxon>
    </lineage>
</organism>
<name>A0A328TS55_9GAMM</name>
<keyword evidence="3" id="KW-1185">Reference proteome</keyword>
<feature type="transmembrane region" description="Helical" evidence="1">
    <location>
        <begin position="13"/>
        <end position="31"/>
    </location>
</feature>
<gene>
    <name evidence="2" type="ORF">ACZ87_01431</name>
</gene>
<keyword evidence="1" id="KW-1133">Transmembrane helix</keyword>
<keyword evidence="1" id="KW-0472">Membrane</keyword>
<accession>A0A328TS55</accession>
<sequence length="40" mass="4465">MAEYLAAPVANDWGFFVGRYLGFCAVFIPIAQGGQKRLTW</sequence>
<keyword evidence="1" id="KW-0812">Transmembrane</keyword>